<evidence type="ECO:0000256" key="2">
    <source>
        <dbReference type="SAM" id="MobiDB-lite"/>
    </source>
</evidence>
<dbReference type="Pfam" id="PF20148">
    <property type="entry name" value="DUF6531"/>
    <property type="match status" value="1"/>
</dbReference>
<dbReference type="NCBIfam" id="TIGR01643">
    <property type="entry name" value="YD_repeat_2x"/>
    <property type="match status" value="10"/>
</dbReference>
<dbReference type="InterPro" id="IPR057746">
    <property type="entry name" value="CpnT-like_N"/>
</dbReference>
<dbReference type="NCBIfam" id="TIGR03696">
    <property type="entry name" value="Rhs_assc_core"/>
    <property type="match status" value="1"/>
</dbReference>
<dbReference type="PANTHER" id="PTHR32305">
    <property type="match status" value="1"/>
</dbReference>
<dbReference type="InterPro" id="IPR022385">
    <property type="entry name" value="Rhs_assc_core"/>
</dbReference>
<evidence type="ECO:0000259" key="4">
    <source>
        <dbReference type="Pfam" id="PF20148"/>
    </source>
</evidence>
<feature type="region of interest" description="Disordered" evidence="2">
    <location>
        <begin position="304"/>
        <end position="360"/>
    </location>
</feature>
<dbReference type="InterPro" id="IPR006530">
    <property type="entry name" value="YD"/>
</dbReference>
<feature type="domain" description="Outer membrane channel protein CpnT-like N-terminal" evidence="6">
    <location>
        <begin position="11"/>
        <end position="142"/>
    </location>
</feature>
<keyword evidence="1" id="KW-0677">Repeat</keyword>
<feature type="compositionally biased region" description="Basic and acidic residues" evidence="2">
    <location>
        <begin position="304"/>
        <end position="330"/>
    </location>
</feature>
<evidence type="ECO:0000313" key="7">
    <source>
        <dbReference type="EMBL" id="ELS58533.1"/>
    </source>
</evidence>
<evidence type="ECO:0000259" key="5">
    <source>
        <dbReference type="Pfam" id="PF25023"/>
    </source>
</evidence>
<organism evidence="7 8">
    <name type="scientific">Streptomyces viridochromogenes Tue57</name>
    <dbReference type="NCBI Taxonomy" id="1160705"/>
    <lineage>
        <taxon>Bacteria</taxon>
        <taxon>Bacillati</taxon>
        <taxon>Actinomycetota</taxon>
        <taxon>Actinomycetes</taxon>
        <taxon>Kitasatosporales</taxon>
        <taxon>Streptomycetaceae</taxon>
        <taxon>Streptomyces</taxon>
    </lineage>
</organism>
<dbReference type="InterPro" id="IPR031325">
    <property type="entry name" value="RHS_repeat"/>
</dbReference>
<dbReference type="Pfam" id="PF13930">
    <property type="entry name" value="Endonuclea_NS_2"/>
    <property type="match status" value="1"/>
</dbReference>
<evidence type="ECO:0000313" key="8">
    <source>
        <dbReference type="Proteomes" id="UP000011205"/>
    </source>
</evidence>
<dbReference type="InterPro" id="IPR050708">
    <property type="entry name" value="T6SS_VgrG/RHS"/>
</dbReference>
<dbReference type="InterPro" id="IPR045351">
    <property type="entry name" value="DUF6531"/>
</dbReference>
<dbReference type="Gene3D" id="3.40.570.10">
    <property type="entry name" value="Extracellular Endonuclease, subunit A"/>
    <property type="match status" value="1"/>
</dbReference>
<dbReference type="PATRIC" id="fig|1160705.3.peg.521"/>
<evidence type="ECO:0000256" key="1">
    <source>
        <dbReference type="ARBA" id="ARBA00022737"/>
    </source>
</evidence>
<feature type="region of interest" description="Disordered" evidence="2">
    <location>
        <begin position="215"/>
        <end position="234"/>
    </location>
</feature>
<feature type="domain" description="Teneurin-like YD-shell" evidence="5">
    <location>
        <begin position="1072"/>
        <end position="1244"/>
    </location>
</feature>
<evidence type="ECO:0000259" key="3">
    <source>
        <dbReference type="Pfam" id="PF13930"/>
    </source>
</evidence>
<dbReference type="Pfam" id="PF25023">
    <property type="entry name" value="TEN_YD-shell"/>
    <property type="match status" value="1"/>
</dbReference>
<dbReference type="InterPro" id="IPR044929">
    <property type="entry name" value="DNA/RNA_non-sp_Endonuclease_sf"/>
</dbReference>
<dbReference type="Proteomes" id="UP000011205">
    <property type="component" value="Unassembled WGS sequence"/>
</dbReference>
<dbReference type="EMBL" id="AMLP01000019">
    <property type="protein sequence ID" value="ELS58533.1"/>
    <property type="molecule type" value="Genomic_DNA"/>
</dbReference>
<comment type="caution">
    <text evidence="7">The sequence shown here is derived from an EMBL/GenBank/DDBJ whole genome shotgun (WGS) entry which is preliminary data.</text>
</comment>
<feature type="region of interest" description="Disordered" evidence="2">
    <location>
        <begin position="1151"/>
        <end position="1176"/>
    </location>
</feature>
<name>L8PR92_STRVR</name>
<protein>
    <submittedName>
        <fullName evidence="7">Putative RHS/YD repeat-containing protein</fullName>
    </submittedName>
</protein>
<dbReference type="Pfam" id="PF25547">
    <property type="entry name" value="WXG100_2"/>
    <property type="match status" value="1"/>
</dbReference>
<dbReference type="Gene3D" id="2.180.10.10">
    <property type="entry name" value="RHS repeat-associated core"/>
    <property type="match status" value="3"/>
</dbReference>
<dbReference type="InterPro" id="IPR056823">
    <property type="entry name" value="TEN-like_YD-shell"/>
</dbReference>
<dbReference type="InterPro" id="IPR044927">
    <property type="entry name" value="Endonuclea_NS_2"/>
</dbReference>
<dbReference type="PRINTS" id="PR00394">
    <property type="entry name" value="RHSPROTEIN"/>
</dbReference>
<dbReference type="Pfam" id="PF05593">
    <property type="entry name" value="RHS_repeat"/>
    <property type="match status" value="6"/>
</dbReference>
<feature type="domain" description="DUF6531" evidence="4">
    <location>
        <begin position="384"/>
        <end position="456"/>
    </location>
</feature>
<feature type="compositionally biased region" description="Polar residues" evidence="2">
    <location>
        <begin position="1151"/>
        <end position="1167"/>
    </location>
</feature>
<feature type="region of interest" description="Disordered" evidence="2">
    <location>
        <begin position="260"/>
        <end position="283"/>
    </location>
</feature>
<gene>
    <name evidence="7" type="ORF">STVIR_0526</name>
</gene>
<proteinExistence type="predicted"/>
<feature type="compositionally biased region" description="Gly residues" evidence="2">
    <location>
        <begin position="216"/>
        <end position="230"/>
    </location>
</feature>
<reference evidence="7 8" key="1">
    <citation type="journal article" date="2013" name="Genome Announc.">
        <title>Draft Genome Sequence of Streptomyces viridochromogenes Strain Tu57, Producer of Avilamycin.</title>
        <authorList>
            <person name="Gruning B.A."/>
            <person name="Erxleben A."/>
            <person name="Hahnlein A."/>
            <person name="Gunther S."/>
        </authorList>
    </citation>
    <scope>NUCLEOTIDE SEQUENCE [LARGE SCALE GENOMIC DNA]</scope>
    <source>
        <strain evidence="7 8">Tue57</strain>
    </source>
</reference>
<feature type="compositionally biased region" description="Gly residues" evidence="2">
    <location>
        <begin position="335"/>
        <end position="357"/>
    </location>
</feature>
<dbReference type="RefSeq" id="WP_003995871.1">
    <property type="nucleotide sequence ID" value="NZ_AMLP01000019.1"/>
</dbReference>
<feature type="domain" description="Type VII secretion system protein EssD-like" evidence="3">
    <location>
        <begin position="1420"/>
        <end position="1543"/>
    </location>
</feature>
<sequence>MGYVLPGWLDEILDFIGINWPNVDEDDYREMADAMRELADAFDEHAGEAHGAVNRLLSSSEGWAVEALQEHWGKVKSSHLEQLPEVARLFADAMDVVADVIYGMKVKAEVELGVMAASVGVSIGLAFVTGGLSALIGAAEIAAMREVVRRIIKEAADQIVDQVMAMVTEPVAAKLEKMVTDAVLDLAAGAISPADGSGGGGGKGAAAMQLNSADGSAGGGPAGPAGGGAGRMRIDHGEYDKAAGHLGRLSESSLTRLSGSLDRASGANSRTRGKDPFTQGIDSVVDGATKGMKKAVERIIKHTGETIPKNLRDTSENHKRNEKSNEDALKKIMGGQDGKGPGGPSKGPAGGRGGAGAGTSLLNKALNDPRHHGVPLGARTCRNDPVDVATGQMVLPQTDLSLPGVLPLVFRRTHLSDYSFGVWFGPSWASTLDERIEVDIRNKAIWARDDGSLLVYDQLPTPAQPEVLPVEGPRIPLRRTSAFGSDVLEFSVTDARSGLTRYFAKTHPQGWRLWLVAIEDRNGNQVDIHRDTAGMPLSVTHNGGYDVQLAGDPDLGRIQTLSLRTPDGPESVAQVMSYGYDSAGNLVAVTNSSGVPLRFEYDGAGRLISWTDRNASTFHYVYDAVGRVTQTIGPEGFLSSTFTYDTANRITRYTDSTGATTVYQLNDHLQVTAETNPLGHTTRFAYDSRDRLLEHTDALGHTTRFERDDRGNLVSLTAADGARATAAFNELDLPVTITERGGLQRRYEYDTKGNPTAVVEADGARTHYTIDDRGHVTAIRDATGATTRIRNNAAGLPIEITAPSGARTTLTRDAFGRITAATDPLGHTVRQGWTVEGKPLWRELADGTREEWAWDGEGNLTSHTDRNGHTRTHTVTHFDRPASTHTTDGGDYRFTHDTELRLTTVTNAQGHQWHYHYDAAGRLTSETDFDGRTLTYEHDALGRLTRRTNAAGQTLTYERDTRGRVVRLQHDDGTASSITYDSTGHAVQITNAHARIELERDPTGRIVAETVNGHTLRRAYDVLGRPTHRRTPSGATSALTYDEQGLASYTAGEHTFRFERDPLGRETVRHLDGTLALHQHWDAVGRLTHQTLTGPHDTLLARAFTYHPDGTPRAIEDSLTGPRTYTTDPAGRITAVTARGWSERYAYNTAGDQTHSTLPNQAPGQDTSGERHYSGARITQAGRTRYTYDAQGRVTERRTTTLSGKTLTWTFAWDAEDRLTDVHAPRGTHWRYLYDALGRRIAKMRLTAEGRCEESTSYCWDGAQLAEQHSNGITLVWDYTGLRPLAQREAKTDPAQQEIDRRFFAIVTDLAGSPSDLIAPDGTVAWRGRSTAWGATQFQRAATAYTPLRYPGQYFDPETGLHYNVNRYYDPDLGRYITSDPLGLAPAVNPYAYVPNPFTFADPLGLAGCESDPTWGGRVVFTRDEHGRPFEMHATVSRDMLDEGTDARKSLRPPGFVHGTDHNQGRGHMLANRLGGSGDTLDNLFTITQNPTNSPHMRDLEASIYDAVKGPNGNDGEIVQYSVYLEYTDDRKDSVPKWITMEADGNRGFSLRADFENPDHAAQQVRRSRGIH</sequence>
<evidence type="ECO:0000259" key="6">
    <source>
        <dbReference type="Pfam" id="PF25547"/>
    </source>
</evidence>
<accession>L8PR92</accession>
<dbReference type="PANTHER" id="PTHR32305:SF15">
    <property type="entry name" value="PROTEIN RHSA-RELATED"/>
    <property type="match status" value="1"/>
</dbReference>